<protein>
    <recommendedName>
        <fullName evidence="1">PLD phosphodiesterase domain-containing protein</fullName>
    </recommendedName>
</protein>
<feature type="non-terminal residue" evidence="2">
    <location>
        <position position="1"/>
    </location>
</feature>
<proteinExistence type="predicted"/>
<dbReference type="SUPFAM" id="SSF56024">
    <property type="entry name" value="Phospholipase D/nuclease"/>
    <property type="match status" value="1"/>
</dbReference>
<feature type="non-terminal residue" evidence="2">
    <location>
        <position position="334"/>
    </location>
</feature>
<dbReference type="Gene3D" id="3.30.870.10">
    <property type="entry name" value="Endonuclease Chain A"/>
    <property type="match status" value="1"/>
</dbReference>
<name>A0A0F8XW02_9ZZZZ</name>
<organism evidence="2">
    <name type="scientific">marine sediment metagenome</name>
    <dbReference type="NCBI Taxonomy" id="412755"/>
    <lineage>
        <taxon>unclassified sequences</taxon>
        <taxon>metagenomes</taxon>
        <taxon>ecological metagenomes</taxon>
    </lineage>
</organism>
<dbReference type="AlphaFoldDB" id="A0A0F8XW02"/>
<dbReference type="EMBL" id="LAZR01070029">
    <property type="protein sequence ID" value="KKK46179.1"/>
    <property type="molecule type" value="Genomic_DNA"/>
</dbReference>
<comment type="caution">
    <text evidence="2">The sequence shown here is derived from an EMBL/GenBank/DDBJ whole genome shotgun (WGS) entry which is preliminary data.</text>
</comment>
<evidence type="ECO:0000313" key="2">
    <source>
        <dbReference type="EMBL" id="KKK46179.1"/>
    </source>
</evidence>
<feature type="domain" description="PLD phosphodiesterase" evidence="1">
    <location>
        <begin position="127"/>
        <end position="149"/>
    </location>
</feature>
<accession>A0A0F8XW02</accession>
<dbReference type="GO" id="GO:0003824">
    <property type="term" value="F:catalytic activity"/>
    <property type="evidence" value="ECO:0007669"/>
    <property type="project" value="InterPro"/>
</dbReference>
<dbReference type="PROSITE" id="PS50035">
    <property type="entry name" value="PLD"/>
    <property type="match status" value="1"/>
</dbReference>
<dbReference type="InterPro" id="IPR001736">
    <property type="entry name" value="PLipase_D/transphosphatidylase"/>
</dbReference>
<reference evidence="2" key="1">
    <citation type="journal article" date="2015" name="Nature">
        <title>Complex archaea that bridge the gap between prokaryotes and eukaryotes.</title>
        <authorList>
            <person name="Spang A."/>
            <person name="Saw J.H."/>
            <person name="Jorgensen S.L."/>
            <person name="Zaremba-Niedzwiedzka K."/>
            <person name="Martijn J."/>
            <person name="Lind A.E."/>
            <person name="van Eijk R."/>
            <person name="Schleper C."/>
            <person name="Guy L."/>
            <person name="Ettema T.J."/>
        </authorList>
    </citation>
    <scope>NUCLEOTIDE SEQUENCE</scope>
</reference>
<dbReference type="Pfam" id="PF13091">
    <property type="entry name" value="PLDc_2"/>
    <property type="match status" value="1"/>
</dbReference>
<sequence>FVMSKNEKKVSFFITHNKKKITSLKEEIIKLINSAEKNIYLSTWLLNLEEVKDVLLKKASKLKGHIYCLMAIEKNNFRYQLSSAYKNSIESEIDDLQEKYNFKALKELSGSNSLGSAVEIRGHSNCHAKFLVIDEKIMFICSANFTHSSLEIGPKPFLNRNEVGLRIEDPNLVQQLIVLFKDIYLLRYNAQYPFKGPEKGEIHPVVYSKQIIHDDKNYLSELIDLKMNPVNGLEFIWTYDILDEKNYPTKFEPKKFLKRMKEILEKEDQFAFITAYSIVELEDTEIDNILIRKAKDEKIRIIIIIDVKNKDRLPENLKELEVLDNFDVFYHPGT</sequence>
<evidence type="ECO:0000259" key="1">
    <source>
        <dbReference type="PROSITE" id="PS50035"/>
    </source>
</evidence>
<dbReference type="InterPro" id="IPR025202">
    <property type="entry name" value="PLD-like_dom"/>
</dbReference>
<gene>
    <name evidence="2" type="ORF">LCGC14_3164290</name>
</gene>